<comment type="cofactor">
    <cofactor evidence="6">
        <name>heme c</name>
        <dbReference type="ChEBI" id="CHEBI:61717"/>
    </cofactor>
    <text evidence="6">Binds 4 heme c groups covalently per monomer.</text>
</comment>
<feature type="binding site" description="axial binding residue" evidence="6">
    <location>
        <position position="60"/>
    </location>
    <ligand>
        <name>heme c</name>
        <dbReference type="ChEBI" id="CHEBI:61717"/>
        <label>1</label>
    </ligand>
    <ligandPart>
        <name>Fe</name>
        <dbReference type="ChEBI" id="CHEBI:18248"/>
    </ligandPart>
</feature>
<dbReference type="InterPro" id="IPR036280">
    <property type="entry name" value="Multihaem_cyt_sf"/>
</dbReference>
<dbReference type="GO" id="GO:0020037">
    <property type="term" value="F:heme binding"/>
    <property type="evidence" value="ECO:0007669"/>
    <property type="project" value="InterPro"/>
</dbReference>
<feature type="signal peptide" evidence="7">
    <location>
        <begin position="1"/>
        <end position="27"/>
    </location>
</feature>
<dbReference type="RefSeq" id="WP_092344003.1">
    <property type="nucleotide sequence ID" value="NZ_FNQN01000001.1"/>
</dbReference>
<proteinExistence type="predicted"/>
<feature type="binding site" description="axial binding residue" evidence="6">
    <location>
        <position position="134"/>
    </location>
    <ligand>
        <name>heme c</name>
        <dbReference type="ChEBI" id="CHEBI:61717"/>
        <label>1</label>
    </ligand>
    <ligandPart>
        <name>Fe</name>
        <dbReference type="ChEBI" id="CHEBI:18248"/>
    </ligandPart>
</feature>
<evidence type="ECO:0000313" key="10">
    <source>
        <dbReference type="Proteomes" id="UP000199409"/>
    </source>
</evidence>
<evidence type="ECO:0000313" key="9">
    <source>
        <dbReference type="EMBL" id="SDZ75253.1"/>
    </source>
</evidence>
<feature type="binding site" description="covalent" evidence="6">
    <location>
        <position position="133"/>
    </location>
    <ligand>
        <name>heme c</name>
        <dbReference type="ChEBI" id="CHEBI:61717"/>
        <label>4</label>
    </ligand>
</feature>
<dbReference type="GO" id="GO:0009055">
    <property type="term" value="F:electron transfer activity"/>
    <property type="evidence" value="ECO:0007669"/>
    <property type="project" value="InterPro"/>
</dbReference>
<dbReference type="Proteomes" id="UP000199409">
    <property type="component" value="Unassembled WGS sequence"/>
</dbReference>
<dbReference type="InterPro" id="IPR020942">
    <property type="entry name" value="Cyt_c_III_dom"/>
</dbReference>
<evidence type="ECO:0000256" key="1">
    <source>
        <dbReference type="ARBA" id="ARBA00022448"/>
    </source>
</evidence>
<feature type="domain" description="Class III cytochrome C" evidence="8">
    <location>
        <begin position="42"/>
        <end position="147"/>
    </location>
</feature>
<dbReference type="EMBL" id="FNQN01000001">
    <property type="protein sequence ID" value="SDZ75253.1"/>
    <property type="molecule type" value="Genomic_DNA"/>
</dbReference>
<evidence type="ECO:0000256" key="3">
    <source>
        <dbReference type="ARBA" id="ARBA00022723"/>
    </source>
</evidence>
<feature type="binding site" description="axial binding residue" evidence="6">
    <location>
        <position position="50"/>
    </location>
    <ligand>
        <name>heme c</name>
        <dbReference type="ChEBI" id="CHEBI:61717"/>
        <label>1</label>
    </ligand>
    <ligandPart>
        <name>Fe</name>
        <dbReference type="ChEBI" id="CHEBI:18248"/>
    </ligandPart>
</feature>
<feature type="binding site" description="axial binding residue" evidence="6">
    <location>
        <position position="143"/>
    </location>
    <ligand>
        <name>heme c</name>
        <dbReference type="ChEBI" id="CHEBI:61717"/>
        <label>1</label>
    </ligand>
    <ligandPart>
        <name>Fe</name>
        <dbReference type="ChEBI" id="CHEBI:18248"/>
    </ligandPart>
</feature>
<protein>
    <submittedName>
        <fullName evidence="9">Class III cytochrome C family</fullName>
    </submittedName>
</protein>
<dbReference type="STRING" id="37625.SAMN05660420_00126"/>
<gene>
    <name evidence="9" type="ORF">SAMN05660420_00126</name>
</gene>
<feature type="binding site" description="axial binding residue" evidence="6">
    <location>
        <position position="53"/>
    </location>
    <ligand>
        <name>heme c</name>
        <dbReference type="ChEBI" id="CHEBI:61717"/>
        <label>1</label>
    </ligand>
    <ligandPart>
        <name>Fe</name>
        <dbReference type="ChEBI" id="CHEBI:18248"/>
    </ligandPart>
</feature>
<feature type="binding site" description="axial binding residue" evidence="6">
    <location>
        <position position="147"/>
    </location>
    <ligand>
        <name>heme c</name>
        <dbReference type="ChEBI" id="CHEBI:61717"/>
        <label>1</label>
    </ligand>
    <ligandPart>
        <name>Fe</name>
        <dbReference type="ChEBI" id="CHEBI:18248"/>
    </ligandPart>
</feature>
<keyword evidence="4" id="KW-0249">Electron transport</keyword>
<keyword evidence="7" id="KW-0732">Signal</keyword>
<evidence type="ECO:0000256" key="5">
    <source>
        <dbReference type="ARBA" id="ARBA00023004"/>
    </source>
</evidence>
<evidence type="ECO:0000256" key="7">
    <source>
        <dbReference type="SAM" id="SignalP"/>
    </source>
</evidence>
<evidence type="ECO:0000256" key="6">
    <source>
        <dbReference type="PIRSR" id="PIRSR602322-1"/>
    </source>
</evidence>
<reference evidence="9 10" key="1">
    <citation type="submission" date="2016-10" db="EMBL/GenBank/DDBJ databases">
        <authorList>
            <person name="de Groot N.N."/>
        </authorList>
    </citation>
    <scope>NUCLEOTIDE SEQUENCE [LARGE SCALE GENOMIC DNA]</scope>
    <source>
        <strain evidence="9 10">DSM 7343</strain>
    </source>
</reference>
<dbReference type="SUPFAM" id="SSF48695">
    <property type="entry name" value="Multiheme cytochromes"/>
    <property type="match status" value="1"/>
</dbReference>
<dbReference type="PROSITE" id="PS51257">
    <property type="entry name" value="PROKAR_LIPOPROTEIN"/>
    <property type="match status" value="1"/>
</dbReference>
<keyword evidence="3 6" id="KW-0479">Metal-binding</keyword>
<dbReference type="GO" id="GO:0046872">
    <property type="term" value="F:metal ion binding"/>
    <property type="evidence" value="ECO:0007669"/>
    <property type="project" value="UniProtKB-KW"/>
</dbReference>
<sequence>MVNAGKQLITGLGVLLLLAVLSTSCYAMDYPDEVELDSLADLYEPVVFDHAMHVDVTENCSECHHHTTGTGVANEYCAKCHTGDVEMDVVACQDCHSADPVSIENLRNPQPGYSYHNDQPSLKAAYHLKCLGCHQNVDGPTGCEDCHAKTEAGDKFYRSGEFAPKEPAHSSAH</sequence>
<feature type="binding site" description="axial binding residue" evidence="6">
    <location>
        <position position="146"/>
    </location>
    <ligand>
        <name>heme c</name>
        <dbReference type="ChEBI" id="CHEBI:61717"/>
        <label>1</label>
    </ligand>
    <ligandPart>
        <name>Fe</name>
        <dbReference type="ChEBI" id="CHEBI:18248"/>
    </ligandPart>
</feature>
<evidence type="ECO:0000256" key="2">
    <source>
        <dbReference type="ARBA" id="ARBA00022617"/>
    </source>
</evidence>
<dbReference type="Pfam" id="PF02085">
    <property type="entry name" value="Cytochrom_CIII"/>
    <property type="match status" value="1"/>
</dbReference>
<evidence type="ECO:0000259" key="8">
    <source>
        <dbReference type="Pfam" id="PF02085"/>
    </source>
</evidence>
<keyword evidence="1" id="KW-0813">Transport</keyword>
<keyword evidence="2 6" id="KW-0349">Heme</keyword>
<name>A0A1H3VKC5_9BACT</name>
<dbReference type="Gene3D" id="3.90.10.10">
    <property type="entry name" value="Cytochrome C3"/>
    <property type="match status" value="1"/>
</dbReference>
<keyword evidence="5 6" id="KW-0408">Iron</keyword>
<accession>A0A1H3VKC5</accession>
<feature type="chain" id="PRO_5011570064" evidence="7">
    <location>
        <begin position="28"/>
        <end position="173"/>
    </location>
</feature>
<dbReference type="CDD" id="cd08168">
    <property type="entry name" value="Cytochrom_C3"/>
    <property type="match status" value="1"/>
</dbReference>
<feature type="binding site" description="covalent" evidence="6">
    <location>
        <position position="80"/>
    </location>
    <ligand>
        <name>heme c</name>
        <dbReference type="ChEBI" id="CHEBI:61717"/>
        <label>2</label>
    </ligand>
</feature>
<dbReference type="AlphaFoldDB" id="A0A1H3VKC5"/>
<feature type="binding site" description="axial binding residue" evidence="6">
    <location>
        <position position="130"/>
    </location>
    <ligand>
        <name>heme c</name>
        <dbReference type="ChEBI" id="CHEBI:61717"/>
        <label>1</label>
    </ligand>
    <ligandPart>
        <name>Fe</name>
        <dbReference type="ChEBI" id="CHEBI:18248"/>
    </ligandPart>
</feature>
<feature type="binding site" description="covalent" evidence="6">
    <location>
        <position position="64"/>
    </location>
    <ligand>
        <name>heme c</name>
        <dbReference type="ChEBI" id="CHEBI:61717"/>
        <label>1</label>
    </ligand>
</feature>
<dbReference type="OrthoDB" id="9807368at2"/>
<keyword evidence="10" id="KW-1185">Reference proteome</keyword>
<feature type="binding site" description="axial binding residue" evidence="6">
    <location>
        <position position="65"/>
    </location>
    <ligand>
        <name>heme c</name>
        <dbReference type="ChEBI" id="CHEBI:61717"/>
        <label>1</label>
    </ligand>
    <ligandPart>
        <name>Fe</name>
        <dbReference type="ChEBI" id="CHEBI:18248"/>
    </ligandPart>
</feature>
<dbReference type="InterPro" id="IPR002322">
    <property type="entry name" value="Cyt_c_III"/>
</dbReference>
<organism evidence="9 10">
    <name type="scientific">Desulfuromusa kysingii</name>
    <dbReference type="NCBI Taxonomy" id="37625"/>
    <lineage>
        <taxon>Bacteria</taxon>
        <taxon>Pseudomonadati</taxon>
        <taxon>Thermodesulfobacteriota</taxon>
        <taxon>Desulfuromonadia</taxon>
        <taxon>Desulfuromonadales</taxon>
        <taxon>Geopsychrobacteraceae</taxon>
        <taxon>Desulfuromusa</taxon>
    </lineage>
</organism>
<evidence type="ECO:0000256" key="4">
    <source>
        <dbReference type="ARBA" id="ARBA00022982"/>
    </source>
</evidence>
<dbReference type="PRINTS" id="PR00609">
    <property type="entry name" value="CYTOCHROMEC3"/>
</dbReference>
<feature type="binding site" description="axial binding residue" evidence="6">
    <location>
        <position position="63"/>
    </location>
    <ligand>
        <name>heme c</name>
        <dbReference type="ChEBI" id="CHEBI:61717"/>
        <label>1</label>
    </ligand>
    <ligandPart>
        <name>Fe</name>
        <dbReference type="ChEBI" id="CHEBI:18248"/>
    </ligandPart>
</feature>